<proteinExistence type="predicted"/>
<dbReference type="Proteomes" id="UP000297737">
    <property type="component" value="Unassembled WGS sequence"/>
</dbReference>
<evidence type="ECO:0000256" key="1">
    <source>
        <dbReference type="SAM" id="Phobius"/>
    </source>
</evidence>
<dbReference type="EMBL" id="SIHO01000002">
    <property type="protein sequence ID" value="TFU03267.1"/>
    <property type="molecule type" value="Genomic_DNA"/>
</dbReference>
<organism evidence="2 3">
    <name type="scientific">Glacieibacterium arshaanense</name>
    <dbReference type="NCBI Taxonomy" id="2511025"/>
    <lineage>
        <taxon>Bacteria</taxon>
        <taxon>Pseudomonadati</taxon>
        <taxon>Pseudomonadota</taxon>
        <taxon>Alphaproteobacteria</taxon>
        <taxon>Sphingomonadales</taxon>
        <taxon>Sphingosinicellaceae</taxon>
        <taxon>Glacieibacterium</taxon>
    </lineage>
</organism>
<gene>
    <name evidence="2" type="ORF">EUV02_08740</name>
</gene>
<feature type="transmembrane region" description="Helical" evidence="1">
    <location>
        <begin position="45"/>
        <end position="67"/>
    </location>
</feature>
<keyword evidence="1" id="KW-1133">Transmembrane helix</keyword>
<dbReference type="AlphaFoldDB" id="A0A4Y9EML2"/>
<keyword evidence="1" id="KW-0812">Transmembrane</keyword>
<protein>
    <submittedName>
        <fullName evidence="2">Uncharacterized protein</fullName>
    </submittedName>
</protein>
<feature type="transmembrane region" description="Helical" evidence="1">
    <location>
        <begin position="15"/>
        <end position="33"/>
    </location>
</feature>
<comment type="caution">
    <text evidence="2">The sequence shown here is derived from an EMBL/GenBank/DDBJ whole genome shotgun (WGS) entry which is preliminary data.</text>
</comment>
<keyword evidence="1" id="KW-0472">Membrane</keyword>
<reference evidence="2 3" key="1">
    <citation type="submission" date="2019-02" db="EMBL/GenBank/DDBJ databases">
        <title>Polymorphobacter sp. isolated from the lake at the Tibet of China.</title>
        <authorList>
            <person name="Li A."/>
        </authorList>
    </citation>
    <scope>NUCLEOTIDE SEQUENCE [LARGE SCALE GENOMIC DNA]</scope>
    <source>
        <strain evidence="2 3">DJ1R-1</strain>
    </source>
</reference>
<accession>A0A4Y9EML2</accession>
<name>A0A4Y9EML2_9SPHN</name>
<sequence>MPYGDKVRLPVQRKVAFVAVMLALFWLANAWLITGIFGTTANPRLLTTLGTLFTIVAGNAVLLFGGLKPTFHWLRIASIFSIGVMLAPMILFILDPFGR</sequence>
<evidence type="ECO:0000313" key="3">
    <source>
        <dbReference type="Proteomes" id="UP000297737"/>
    </source>
</evidence>
<feature type="transmembrane region" description="Helical" evidence="1">
    <location>
        <begin position="73"/>
        <end position="94"/>
    </location>
</feature>
<evidence type="ECO:0000313" key="2">
    <source>
        <dbReference type="EMBL" id="TFU03267.1"/>
    </source>
</evidence>
<keyword evidence="3" id="KW-1185">Reference proteome</keyword>
<dbReference type="OrthoDB" id="9947191at2"/>